<reference evidence="1" key="1">
    <citation type="submission" date="2021-03" db="EMBL/GenBank/DDBJ databases">
        <title>Whole genome shotgun sequence of Actinoplanes auranticolor NBRC 12245.</title>
        <authorList>
            <person name="Komaki H."/>
            <person name="Tamura T."/>
        </authorList>
    </citation>
    <scope>NUCLEOTIDE SEQUENCE</scope>
    <source>
        <strain evidence="1">NBRC 12245</strain>
    </source>
</reference>
<gene>
    <name evidence="1" type="ORF">Aau02nite_65410</name>
</gene>
<dbReference type="Proteomes" id="UP000681340">
    <property type="component" value="Unassembled WGS sequence"/>
</dbReference>
<proteinExistence type="predicted"/>
<keyword evidence="2" id="KW-1185">Reference proteome</keyword>
<protein>
    <submittedName>
        <fullName evidence="1">Uncharacterized protein</fullName>
    </submittedName>
</protein>
<evidence type="ECO:0000313" key="1">
    <source>
        <dbReference type="EMBL" id="GIM75331.1"/>
    </source>
</evidence>
<sequence length="167" mass="17428">MAPTGREREYRLSVVEAVGWPVRVWSCSRRFAGATGGRLTSWSRGAVWGASAGGAAGGRFGGSAAGAEGAGAGGAEAGAVQGKKATQARLGLTEAPPQRMSEEQVAAVVEAFGGLLGLLRQAEPHDRAEIYTRIGLRMNYRPGTETVLAEVRSTNADRLPMRCLRGT</sequence>
<accession>A0A919SNB9</accession>
<dbReference type="AlphaFoldDB" id="A0A919SNB9"/>
<dbReference type="EMBL" id="BOQL01000056">
    <property type="protein sequence ID" value="GIM75331.1"/>
    <property type="molecule type" value="Genomic_DNA"/>
</dbReference>
<organism evidence="1 2">
    <name type="scientific">Actinoplanes auranticolor</name>
    <dbReference type="NCBI Taxonomy" id="47988"/>
    <lineage>
        <taxon>Bacteria</taxon>
        <taxon>Bacillati</taxon>
        <taxon>Actinomycetota</taxon>
        <taxon>Actinomycetes</taxon>
        <taxon>Micromonosporales</taxon>
        <taxon>Micromonosporaceae</taxon>
        <taxon>Actinoplanes</taxon>
    </lineage>
</organism>
<name>A0A919SNB9_9ACTN</name>
<evidence type="ECO:0000313" key="2">
    <source>
        <dbReference type="Proteomes" id="UP000681340"/>
    </source>
</evidence>
<comment type="caution">
    <text evidence="1">The sequence shown here is derived from an EMBL/GenBank/DDBJ whole genome shotgun (WGS) entry which is preliminary data.</text>
</comment>